<reference evidence="2" key="1">
    <citation type="submission" date="2018-04" db="EMBL/GenBank/DDBJ databases">
        <title>Whole genome sequencing of Hypsizygus marmoreus.</title>
        <authorList>
            <person name="Choi I.-G."/>
            <person name="Min B."/>
            <person name="Kim J.-G."/>
            <person name="Kim S."/>
            <person name="Oh Y.-L."/>
            <person name="Kong W.-S."/>
            <person name="Park H."/>
            <person name="Jeong J."/>
            <person name="Song E.-S."/>
        </authorList>
    </citation>
    <scope>NUCLEOTIDE SEQUENCE [LARGE SCALE GENOMIC DNA]</scope>
    <source>
        <strain evidence="2">51987-8</strain>
    </source>
</reference>
<evidence type="ECO:0000313" key="2">
    <source>
        <dbReference type="EMBL" id="RDB30121.1"/>
    </source>
</evidence>
<dbReference type="OrthoDB" id="3224400at2759"/>
<dbReference type="Proteomes" id="UP000076154">
    <property type="component" value="Unassembled WGS sequence"/>
</dbReference>
<evidence type="ECO:0000256" key="1">
    <source>
        <dbReference type="SAM" id="MobiDB-lite"/>
    </source>
</evidence>
<feature type="region of interest" description="Disordered" evidence="1">
    <location>
        <begin position="1"/>
        <end position="51"/>
    </location>
</feature>
<comment type="caution">
    <text evidence="2">The sequence shown here is derived from an EMBL/GenBank/DDBJ whole genome shotgun (WGS) entry which is preliminary data.</text>
</comment>
<proteinExistence type="predicted"/>
<evidence type="ECO:0000313" key="3">
    <source>
        <dbReference type="Proteomes" id="UP000076154"/>
    </source>
</evidence>
<dbReference type="AlphaFoldDB" id="A0A369K678"/>
<organism evidence="2 3">
    <name type="scientific">Hypsizygus marmoreus</name>
    <name type="common">White beech mushroom</name>
    <name type="synonym">Agaricus marmoreus</name>
    <dbReference type="NCBI Taxonomy" id="39966"/>
    <lineage>
        <taxon>Eukaryota</taxon>
        <taxon>Fungi</taxon>
        <taxon>Dikarya</taxon>
        <taxon>Basidiomycota</taxon>
        <taxon>Agaricomycotina</taxon>
        <taxon>Agaricomycetes</taxon>
        <taxon>Agaricomycetidae</taxon>
        <taxon>Agaricales</taxon>
        <taxon>Tricholomatineae</taxon>
        <taxon>Lyophyllaceae</taxon>
        <taxon>Hypsizygus</taxon>
    </lineage>
</organism>
<keyword evidence="3" id="KW-1185">Reference proteome</keyword>
<gene>
    <name evidence="2" type="ORF">Hypma_014090</name>
</gene>
<feature type="compositionally biased region" description="Low complexity" evidence="1">
    <location>
        <begin position="20"/>
        <end position="39"/>
    </location>
</feature>
<accession>A0A369K678</accession>
<name>A0A369K678_HYPMA</name>
<dbReference type="InParanoid" id="A0A369K678"/>
<sequence>MSSSPLPPSADINHNSDKVSSPISSSPTTENQNINKPTTPNGPKPPNPSSDWELDAIIDEHFPPFDHQANIVAPFNDEANRDLAFERDLSSMLLDALIETHAWASARPKHESTLAAQSVEEKIVSVIEAEKEQGMLQLTSLPPNPSSSSCVLSGIVGRHCSFRLVPPRVSMFCAFLRRVLVR</sequence>
<protein>
    <submittedName>
        <fullName evidence="2">Uncharacterized protein</fullName>
    </submittedName>
</protein>
<dbReference type="EMBL" id="LUEZ02000009">
    <property type="protein sequence ID" value="RDB30121.1"/>
    <property type="molecule type" value="Genomic_DNA"/>
</dbReference>